<proteinExistence type="predicted"/>
<dbReference type="Proteomes" id="UP000789860">
    <property type="component" value="Unassembled WGS sequence"/>
</dbReference>
<dbReference type="EMBL" id="CAJVPM010000168">
    <property type="protein sequence ID" value="CAG8437284.1"/>
    <property type="molecule type" value="Genomic_DNA"/>
</dbReference>
<keyword evidence="2" id="KW-1185">Reference proteome</keyword>
<organism evidence="1 2">
    <name type="scientific">Scutellospora calospora</name>
    <dbReference type="NCBI Taxonomy" id="85575"/>
    <lineage>
        <taxon>Eukaryota</taxon>
        <taxon>Fungi</taxon>
        <taxon>Fungi incertae sedis</taxon>
        <taxon>Mucoromycota</taxon>
        <taxon>Glomeromycotina</taxon>
        <taxon>Glomeromycetes</taxon>
        <taxon>Diversisporales</taxon>
        <taxon>Gigasporaceae</taxon>
        <taxon>Scutellospora</taxon>
    </lineage>
</organism>
<comment type="caution">
    <text evidence="1">The sequence shown here is derived from an EMBL/GenBank/DDBJ whole genome shotgun (WGS) entry which is preliminary data.</text>
</comment>
<accession>A0ACA9JUU8</accession>
<protein>
    <submittedName>
        <fullName evidence="1">935_t:CDS:1</fullName>
    </submittedName>
</protein>
<gene>
    <name evidence="1" type="ORF">SCALOS_LOCUS356</name>
</gene>
<evidence type="ECO:0000313" key="2">
    <source>
        <dbReference type="Proteomes" id="UP000789860"/>
    </source>
</evidence>
<evidence type="ECO:0000313" key="1">
    <source>
        <dbReference type="EMBL" id="CAG8437284.1"/>
    </source>
</evidence>
<reference evidence="1" key="1">
    <citation type="submission" date="2021-06" db="EMBL/GenBank/DDBJ databases">
        <authorList>
            <person name="Kallberg Y."/>
            <person name="Tangrot J."/>
            <person name="Rosling A."/>
        </authorList>
    </citation>
    <scope>NUCLEOTIDE SEQUENCE</scope>
    <source>
        <strain evidence="1">AU212A</strain>
    </source>
</reference>
<name>A0ACA9JUU8_9GLOM</name>
<sequence length="344" mass="39940">MNTFSLLLRSCELSRNLTNSMNSVIDRGVLALHERLLASKNPIFSRIQSINAKKSGNSHIIQKKFQVKSRYANKSSNIYRNVLNGQFNVLSFQRSRSQTAQDLIYDIQKRPQVLSQSHSASHILQNTELIVVRQLEMLNVFLGFEQANKYAIHDQSGNCVGYIAEEEQSLASVILRQLFRTHRKFTAIIMDLDGNTILKVRRPFAWINSRIFISTGDEELIGEVHQQWHLWRRRYNLFTHQTQFALIDAGFLSWDFIMEDEDGDVLGNVTRNFTGFAREIFTDYGQYMLKMNPEYKNITLDERAVILAAAISIDFDYFSRHLGFHFPFPFIGEEIDEGFDEDFD</sequence>